<dbReference type="InterPro" id="IPR057336">
    <property type="entry name" value="GerAC_N"/>
</dbReference>
<feature type="domain" description="Spore germination GerAC-like C-terminal" evidence="8">
    <location>
        <begin position="215"/>
        <end position="378"/>
    </location>
</feature>
<evidence type="ECO:0000256" key="5">
    <source>
        <dbReference type="ARBA" id="ARBA00023136"/>
    </source>
</evidence>
<evidence type="ECO:0000256" key="2">
    <source>
        <dbReference type="ARBA" id="ARBA00007886"/>
    </source>
</evidence>
<keyword evidence="6" id="KW-0564">Palmitate</keyword>
<evidence type="ECO:0000256" key="6">
    <source>
        <dbReference type="ARBA" id="ARBA00023139"/>
    </source>
</evidence>
<keyword evidence="4" id="KW-0732">Signal</keyword>
<evidence type="ECO:0000256" key="4">
    <source>
        <dbReference type="ARBA" id="ARBA00022729"/>
    </source>
</evidence>
<comment type="caution">
    <text evidence="10">The sequence shown here is derived from an EMBL/GenBank/DDBJ whole genome shotgun (WGS) entry which is preliminary data.</text>
</comment>
<evidence type="ECO:0000259" key="9">
    <source>
        <dbReference type="Pfam" id="PF25198"/>
    </source>
</evidence>
<dbReference type="InterPro" id="IPR046953">
    <property type="entry name" value="Spore_GerAC-like_C"/>
</dbReference>
<keyword evidence="5" id="KW-0472">Membrane</keyword>
<evidence type="ECO:0000313" key="10">
    <source>
        <dbReference type="EMBL" id="MCR6097987.1"/>
    </source>
</evidence>
<reference evidence="10" key="1">
    <citation type="submission" date="2020-06" db="EMBL/GenBank/DDBJ databases">
        <title>Insight into the genomes of haloalkaliphilic bacilli from Kenyan soda lakes.</title>
        <authorList>
            <person name="Mwirichia R."/>
            <person name="Villamizar G.C."/>
            <person name="Poehlein A."/>
            <person name="Mugweru J."/>
            <person name="Kipnyargis A."/>
            <person name="Kiplimo D."/>
            <person name="Orwa P."/>
            <person name="Daniel R."/>
        </authorList>
    </citation>
    <scope>NUCLEOTIDE SEQUENCE</scope>
    <source>
        <strain evidence="10">B1096_S55</strain>
    </source>
</reference>
<evidence type="ECO:0000256" key="1">
    <source>
        <dbReference type="ARBA" id="ARBA00004635"/>
    </source>
</evidence>
<feature type="domain" description="Spore germination protein N-terminal" evidence="9">
    <location>
        <begin position="26"/>
        <end position="194"/>
    </location>
</feature>
<gene>
    <name evidence="10" type="ORF">HXA33_15725</name>
</gene>
<dbReference type="Proteomes" id="UP001057753">
    <property type="component" value="Unassembled WGS sequence"/>
</dbReference>
<dbReference type="GO" id="GO:0009847">
    <property type="term" value="P:spore germination"/>
    <property type="evidence" value="ECO:0007669"/>
    <property type="project" value="InterPro"/>
</dbReference>
<name>A0A9Q4B449_SALAG</name>
<dbReference type="Pfam" id="PF25198">
    <property type="entry name" value="Spore_GerAC_N"/>
    <property type="match status" value="1"/>
</dbReference>
<evidence type="ECO:0000256" key="7">
    <source>
        <dbReference type="ARBA" id="ARBA00023288"/>
    </source>
</evidence>
<keyword evidence="11" id="KW-1185">Reference proteome</keyword>
<proteinExistence type="inferred from homology"/>
<comment type="subcellular location">
    <subcellularLocation>
        <location evidence="1">Membrane</location>
        <topology evidence="1">Lipid-anchor</topology>
    </subcellularLocation>
</comment>
<protein>
    <submittedName>
        <fullName evidence="10">Ger(X)C family spore germination protein</fullName>
    </submittedName>
</protein>
<sequence length="392" mass="44102">MMKKQWRGTVLIVLILIMPGCWSLIEINDNALVTAVYLDITEEGLIELTLGFPLTTRMIPGDIGGTADGGDLYATVTKTAENIPTAYRKIQADLPRIITWGHTRVIVFSSEFAEQGVYESLEFFVRQPDFHLTASVFIAPDKAADIAGLTPAFERLPSEVIHEFVNHEVTLDVKVKDFMRAYHYGGNMLAPFLTIGEKPMISEGGEKSTWVGTGGAALFHEGRMVGELSVPLMRGAMWFERRTEDAVITIDSFTDGKPVSIIVLYADIKKKPQIKDGNVLFELTIEVDDDLLAVDSDIDVTVPSLLHKLEKQFAAAIKERIEGAFKETQAHQADVFNIGQYLEWYYPDYWEEVRPQWHEKYSDVMLDCDVTIKINRPGSVKNPPWAKEEIEI</sequence>
<keyword evidence="7" id="KW-0449">Lipoprotein</keyword>
<dbReference type="EMBL" id="JABXYM010000001">
    <property type="protein sequence ID" value="MCR6097987.1"/>
    <property type="molecule type" value="Genomic_DNA"/>
</dbReference>
<dbReference type="AlphaFoldDB" id="A0A9Q4B449"/>
<dbReference type="PANTHER" id="PTHR35789">
    <property type="entry name" value="SPORE GERMINATION PROTEIN B3"/>
    <property type="match status" value="1"/>
</dbReference>
<dbReference type="PANTHER" id="PTHR35789:SF1">
    <property type="entry name" value="SPORE GERMINATION PROTEIN B3"/>
    <property type="match status" value="1"/>
</dbReference>
<evidence type="ECO:0000256" key="3">
    <source>
        <dbReference type="ARBA" id="ARBA00022544"/>
    </source>
</evidence>
<accession>A0A9Q4B449</accession>
<dbReference type="InterPro" id="IPR038501">
    <property type="entry name" value="Spore_GerAC_C_sf"/>
</dbReference>
<dbReference type="Pfam" id="PF05504">
    <property type="entry name" value="Spore_GerAC"/>
    <property type="match status" value="1"/>
</dbReference>
<keyword evidence="3" id="KW-0309">Germination</keyword>
<dbReference type="RefSeq" id="WP_257822367.1">
    <property type="nucleotide sequence ID" value="NZ_JABXYM010000001.1"/>
</dbReference>
<dbReference type="InterPro" id="IPR008844">
    <property type="entry name" value="Spore_GerAC-like"/>
</dbReference>
<dbReference type="NCBIfam" id="TIGR02887">
    <property type="entry name" value="spore_ger_x_C"/>
    <property type="match status" value="1"/>
</dbReference>
<dbReference type="Gene3D" id="3.30.300.210">
    <property type="entry name" value="Nutrient germinant receptor protein C, domain 3"/>
    <property type="match status" value="1"/>
</dbReference>
<evidence type="ECO:0000259" key="8">
    <source>
        <dbReference type="Pfam" id="PF05504"/>
    </source>
</evidence>
<dbReference type="GO" id="GO:0016020">
    <property type="term" value="C:membrane"/>
    <property type="evidence" value="ECO:0007669"/>
    <property type="project" value="UniProtKB-SubCell"/>
</dbReference>
<organism evidence="10 11">
    <name type="scientific">Salipaludibacillus agaradhaerens</name>
    <name type="common">Bacillus agaradhaerens</name>
    <dbReference type="NCBI Taxonomy" id="76935"/>
    <lineage>
        <taxon>Bacteria</taxon>
        <taxon>Bacillati</taxon>
        <taxon>Bacillota</taxon>
        <taxon>Bacilli</taxon>
        <taxon>Bacillales</taxon>
        <taxon>Bacillaceae</taxon>
    </lineage>
</organism>
<comment type="similarity">
    <text evidence="2">Belongs to the GerABKC lipoprotein family.</text>
</comment>
<evidence type="ECO:0000313" key="11">
    <source>
        <dbReference type="Proteomes" id="UP001057753"/>
    </source>
</evidence>